<feature type="region of interest" description="Disordered" evidence="6">
    <location>
        <begin position="545"/>
        <end position="569"/>
    </location>
</feature>
<dbReference type="InterPro" id="IPR058240">
    <property type="entry name" value="rSAM_sf"/>
</dbReference>
<feature type="domain" description="Radical SAM core" evidence="8">
    <location>
        <begin position="171"/>
        <end position="401"/>
    </location>
</feature>
<dbReference type="CDD" id="cd01335">
    <property type="entry name" value="Radical_SAM"/>
    <property type="match status" value="1"/>
</dbReference>
<dbReference type="SUPFAM" id="SSF52242">
    <property type="entry name" value="Cobalamin (vitamin B12)-binding domain"/>
    <property type="match status" value="1"/>
</dbReference>
<dbReference type="Pfam" id="PF04055">
    <property type="entry name" value="Radical_SAM"/>
    <property type="match status" value="1"/>
</dbReference>
<evidence type="ECO:0000313" key="10">
    <source>
        <dbReference type="Proteomes" id="UP000502196"/>
    </source>
</evidence>
<dbReference type="GO" id="GO:0051539">
    <property type="term" value="F:4 iron, 4 sulfur cluster binding"/>
    <property type="evidence" value="ECO:0007669"/>
    <property type="project" value="UniProtKB-KW"/>
</dbReference>
<dbReference type="InterPro" id="IPR006158">
    <property type="entry name" value="Cobalamin-bd"/>
</dbReference>
<dbReference type="InterPro" id="IPR023404">
    <property type="entry name" value="rSAM_horseshoe"/>
</dbReference>
<sequence>MKVLLAALNAKFIHSSLALRYLRAAAEGEFDVLLREFTIKDDPLRVLSEVVGDRPEVVGFSCYIWNVVETLKIVRLLKKVSPATRVVLGGPEVSYDTWEWMERWPEVDAIVIGEGEATFLELLRAWRDGGDLGEIAGLAFREGDRVKIAPRRGWIEPLDAIPSPYRGHLEELDNRIVYFEASRGCPFHCQFCLSSIDDAVRYFSLQRVKEDLARLIDYGVSQIKFVDRTFNLKKDYALELFQFLARYPGRTVFQFEITADILRREIVEFLAAEAPPGRFRFEIGVQSTNEETNRLIRRIQRFDRLAGTVRRLRESGRVVQHLDLIAGLPREDYRSFRKTFDDVYALEPDELQLGFLKLLRGTGLRARAAEFGYVYMDEPPYEVLANDVLPYEDVRRIKRVEDMVDKYWNSHWMDHTLRYLRAWEFSSAFDLYQELGDYWDRQGYGTLGYQPEDLFLRMRDFLRDKGLRRPMVAEDLLKIDYLLTRRVRPRSPWWVPTLDKGGAGVGPEVGRTAGDSGPGVCPAGTGGDGVVETRRLGVGEFRCERMDSGPTARGGRGSPSGGGGVSSRWTGVSGFGVEVEGEADVVCGSSDERGRCGRHPQMRSGAGWTIVTSTRFWRSFFKRFGVCMGDSTGWKRELIESTSAWMRWSSAWMRWSSAWMWSTSAWMRSTNAWMRWNSAWVRSSSDWTRWNSAWMRWSSDWTRWNSAWMRWSSVWTRSNAAWMWSRAGCPLSKSG</sequence>
<dbReference type="GO" id="GO:0031419">
    <property type="term" value="F:cobalamin binding"/>
    <property type="evidence" value="ECO:0007669"/>
    <property type="project" value="InterPro"/>
</dbReference>
<dbReference type="InterPro" id="IPR007197">
    <property type="entry name" value="rSAM"/>
</dbReference>
<reference evidence="9 10" key="1">
    <citation type="submission" date="2020-04" db="EMBL/GenBank/DDBJ databases">
        <authorList>
            <person name="Hogendoorn C."/>
        </authorList>
    </citation>
    <scope>NUCLEOTIDE SEQUENCE [LARGE SCALE GENOMIC DNA]</scope>
    <source>
        <strain evidence="9">COOX1</strain>
    </source>
</reference>
<dbReference type="Pfam" id="PF02310">
    <property type="entry name" value="B12-binding"/>
    <property type="match status" value="1"/>
</dbReference>
<dbReference type="InterPro" id="IPR034466">
    <property type="entry name" value="Methyltransferase_Class_B"/>
</dbReference>
<evidence type="ECO:0000256" key="6">
    <source>
        <dbReference type="SAM" id="MobiDB-lite"/>
    </source>
</evidence>
<name>A0A6F9E455_9BACL</name>
<dbReference type="PANTHER" id="PTHR43409:SF16">
    <property type="entry name" value="SLR0320 PROTEIN"/>
    <property type="match status" value="1"/>
</dbReference>
<dbReference type="PROSITE" id="PS51918">
    <property type="entry name" value="RADICAL_SAM"/>
    <property type="match status" value="1"/>
</dbReference>
<evidence type="ECO:0000313" key="9">
    <source>
        <dbReference type="EMBL" id="CAB3391275.1"/>
    </source>
</evidence>
<keyword evidence="4" id="KW-0408">Iron</keyword>
<dbReference type="InterPro" id="IPR006638">
    <property type="entry name" value="Elp3/MiaA/NifB-like_rSAM"/>
</dbReference>
<keyword evidence="3" id="KW-0479">Metal-binding</keyword>
<dbReference type="SFLD" id="SFLDG01082">
    <property type="entry name" value="B12-binding_domain_containing"/>
    <property type="match status" value="1"/>
</dbReference>
<dbReference type="PANTHER" id="PTHR43409">
    <property type="entry name" value="ANAEROBIC MAGNESIUM-PROTOPORPHYRIN IX MONOMETHYL ESTER CYCLASE-RELATED"/>
    <property type="match status" value="1"/>
</dbReference>
<evidence type="ECO:0000259" key="8">
    <source>
        <dbReference type="PROSITE" id="PS51918"/>
    </source>
</evidence>
<evidence type="ECO:0000256" key="5">
    <source>
        <dbReference type="ARBA" id="ARBA00023014"/>
    </source>
</evidence>
<dbReference type="GO" id="GO:0005829">
    <property type="term" value="C:cytosol"/>
    <property type="evidence" value="ECO:0007669"/>
    <property type="project" value="TreeGrafter"/>
</dbReference>
<accession>A0A6F9E455</accession>
<dbReference type="Pfam" id="PF13311">
    <property type="entry name" value="DUF4080"/>
    <property type="match status" value="1"/>
</dbReference>
<dbReference type="SMART" id="SM00729">
    <property type="entry name" value="Elp3"/>
    <property type="match status" value="1"/>
</dbReference>
<dbReference type="Proteomes" id="UP000502196">
    <property type="component" value="Chromosome"/>
</dbReference>
<dbReference type="InterPro" id="IPR036724">
    <property type="entry name" value="Cobalamin-bd_sf"/>
</dbReference>
<dbReference type="SUPFAM" id="SSF102114">
    <property type="entry name" value="Radical SAM enzymes"/>
    <property type="match status" value="1"/>
</dbReference>
<keyword evidence="5" id="KW-0411">Iron-sulfur</keyword>
<dbReference type="GO" id="GO:0003824">
    <property type="term" value="F:catalytic activity"/>
    <property type="evidence" value="ECO:0007669"/>
    <property type="project" value="InterPro"/>
</dbReference>
<evidence type="ECO:0000256" key="4">
    <source>
        <dbReference type="ARBA" id="ARBA00023004"/>
    </source>
</evidence>
<dbReference type="PROSITE" id="PS51332">
    <property type="entry name" value="B12_BINDING"/>
    <property type="match status" value="1"/>
</dbReference>
<evidence type="ECO:0000259" key="7">
    <source>
        <dbReference type="PROSITE" id="PS51332"/>
    </source>
</evidence>
<keyword evidence="2" id="KW-0949">S-adenosyl-L-methionine</keyword>
<proteinExistence type="predicted"/>
<gene>
    <name evidence="9" type="ORF">COOX1_0830</name>
</gene>
<evidence type="ECO:0000256" key="3">
    <source>
        <dbReference type="ARBA" id="ARBA00022723"/>
    </source>
</evidence>
<feature type="domain" description="B12-binding" evidence="7">
    <location>
        <begin position="1"/>
        <end position="133"/>
    </location>
</feature>
<evidence type="ECO:0000256" key="2">
    <source>
        <dbReference type="ARBA" id="ARBA00022691"/>
    </source>
</evidence>
<evidence type="ECO:0000256" key="1">
    <source>
        <dbReference type="ARBA" id="ARBA00001966"/>
    </source>
</evidence>
<dbReference type="SFLD" id="SFLDG01123">
    <property type="entry name" value="methyltransferase_(Class_B)"/>
    <property type="match status" value="1"/>
</dbReference>
<dbReference type="GO" id="GO:0046872">
    <property type="term" value="F:metal ion binding"/>
    <property type="evidence" value="ECO:0007669"/>
    <property type="project" value="UniProtKB-KW"/>
</dbReference>
<protein>
    <submittedName>
        <fullName evidence="9">B12-binding domain-containing radical SAM protein (Modular protein)</fullName>
    </submittedName>
</protein>
<dbReference type="EMBL" id="LR792683">
    <property type="protein sequence ID" value="CAB3391275.1"/>
    <property type="molecule type" value="Genomic_DNA"/>
</dbReference>
<dbReference type="Gene3D" id="3.40.50.280">
    <property type="entry name" value="Cobalamin-binding domain"/>
    <property type="match status" value="1"/>
</dbReference>
<dbReference type="InterPro" id="IPR025288">
    <property type="entry name" value="DUF4080"/>
</dbReference>
<dbReference type="Gene3D" id="3.80.30.20">
    <property type="entry name" value="tm_1862 like domain"/>
    <property type="match status" value="1"/>
</dbReference>
<comment type="cofactor">
    <cofactor evidence="1">
        <name>[4Fe-4S] cluster</name>
        <dbReference type="ChEBI" id="CHEBI:49883"/>
    </cofactor>
</comment>
<dbReference type="AlphaFoldDB" id="A0A6F9E455"/>
<dbReference type="InterPro" id="IPR051198">
    <property type="entry name" value="BchE-like"/>
</dbReference>
<organism evidence="9 10">
    <name type="scientific">Kyrpidia spormannii</name>
    <dbReference type="NCBI Taxonomy" id="2055160"/>
    <lineage>
        <taxon>Bacteria</taxon>
        <taxon>Bacillati</taxon>
        <taxon>Bacillota</taxon>
        <taxon>Bacilli</taxon>
        <taxon>Bacillales</taxon>
        <taxon>Alicyclobacillaceae</taxon>
        <taxon>Kyrpidia</taxon>
    </lineage>
</organism>
<feature type="compositionally biased region" description="Gly residues" evidence="6">
    <location>
        <begin position="552"/>
        <end position="565"/>
    </location>
</feature>
<dbReference type="SFLD" id="SFLDS00029">
    <property type="entry name" value="Radical_SAM"/>
    <property type="match status" value="1"/>
</dbReference>
<dbReference type="CDD" id="cd02068">
    <property type="entry name" value="radical_SAM_B12_BD"/>
    <property type="match status" value="1"/>
</dbReference>